<sequence length="177" mass="20330">MSHYEEMYGEALAENVSKELNPEIAAVLENDTPLTQELCQYASALAHEAQTQREQFKETIINETQSLEIAEEELHAIESALEEMNVRILSEQSYIELERVWEQLDELQDRTEAISKERQERVHAIVVDMRSNGPITLQTYLYQPLSTSFPVLAECTDTLRKILMAKSSVIDSLTRRV</sequence>
<keyword evidence="1" id="KW-0175">Coiled coil</keyword>
<feature type="domain" description="DUF7260" evidence="2">
    <location>
        <begin position="1"/>
        <end position="162"/>
    </location>
</feature>
<gene>
    <name evidence="3" type="ORF">ACFPFO_16755</name>
</gene>
<accession>A0ABD5QI21</accession>
<dbReference type="AlphaFoldDB" id="A0ABD5QI21"/>
<proteinExistence type="predicted"/>
<name>A0ABD5QI21_9EURY</name>
<evidence type="ECO:0000313" key="3">
    <source>
        <dbReference type="EMBL" id="MFC4989375.1"/>
    </source>
</evidence>
<evidence type="ECO:0000313" key="4">
    <source>
        <dbReference type="Proteomes" id="UP001595925"/>
    </source>
</evidence>
<organism evidence="3 4">
    <name type="scientific">Saliphagus infecundisoli</name>
    <dbReference type="NCBI Taxonomy" id="1849069"/>
    <lineage>
        <taxon>Archaea</taxon>
        <taxon>Methanobacteriati</taxon>
        <taxon>Methanobacteriota</taxon>
        <taxon>Stenosarchaea group</taxon>
        <taxon>Halobacteria</taxon>
        <taxon>Halobacteriales</taxon>
        <taxon>Natrialbaceae</taxon>
        <taxon>Saliphagus</taxon>
    </lineage>
</organism>
<dbReference type="RefSeq" id="WP_224829175.1">
    <property type="nucleotide sequence ID" value="NZ_JBHSJG010000047.1"/>
</dbReference>
<keyword evidence="4" id="KW-1185">Reference proteome</keyword>
<dbReference type="Pfam" id="PF23921">
    <property type="entry name" value="DUF7260"/>
    <property type="match status" value="1"/>
</dbReference>
<comment type="caution">
    <text evidence="3">The sequence shown here is derived from an EMBL/GenBank/DDBJ whole genome shotgun (WGS) entry which is preliminary data.</text>
</comment>
<dbReference type="EMBL" id="JBHSJG010000047">
    <property type="protein sequence ID" value="MFC4989375.1"/>
    <property type="molecule type" value="Genomic_DNA"/>
</dbReference>
<dbReference type="InterPro" id="IPR055684">
    <property type="entry name" value="DUF7260"/>
</dbReference>
<evidence type="ECO:0000259" key="2">
    <source>
        <dbReference type="Pfam" id="PF23921"/>
    </source>
</evidence>
<protein>
    <recommendedName>
        <fullName evidence="2">DUF7260 domain-containing protein</fullName>
    </recommendedName>
</protein>
<reference evidence="3 4" key="1">
    <citation type="journal article" date="2019" name="Int. J. Syst. Evol. Microbiol.">
        <title>The Global Catalogue of Microorganisms (GCM) 10K type strain sequencing project: providing services to taxonomists for standard genome sequencing and annotation.</title>
        <authorList>
            <consortium name="The Broad Institute Genomics Platform"/>
            <consortium name="The Broad Institute Genome Sequencing Center for Infectious Disease"/>
            <person name="Wu L."/>
            <person name="Ma J."/>
        </authorList>
    </citation>
    <scope>NUCLEOTIDE SEQUENCE [LARGE SCALE GENOMIC DNA]</scope>
    <source>
        <strain evidence="3 4">CGMCC 1.15824</strain>
    </source>
</reference>
<feature type="coiled-coil region" evidence="1">
    <location>
        <begin position="53"/>
        <end position="87"/>
    </location>
</feature>
<evidence type="ECO:0000256" key="1">
    <source>
        <dbReference type="SAM" id="Coils"/>
    </source>
</evidence>
<dbReference type="Proteomes" id="UP001595925">
    <property type="component" value="Unassembled WGS sequence"/>
</dbReference>